<dbReference type="Pfam" id="PF21956">
    <property type="entry name" value="DUF6922"/>
    <property type="match status" value="1"/>
</dbReference>
<organism evidence="2 3">
    <name type="scientific">Bergeyella zoohelcum</name>
    <dbReference type="NCBI Taxonomy" id="1015"/>
    <lineage>
        <taxon>Bacteria</taxon>
        <taxon>Pseudomonadati</taxon>
        <taxon>Bacteroidota</taxon>
        <taxon>Flavobacteriia</taxon>
        <taxon>Flavobacteriales</taxon>
        <taxon>Weeksellaceae</taxon>
        <taxon>Bergeyella</taxon>
    </lineage>
</organism>
<evidence type="ECO:0000313" key="2">
    <source>
        <dbReference type="EMBL" id="SSZ55880.1"/>
    </source>
</evidence>
<accession>A0A376C1B7</accession>
<dbReference type="AlphaFoldDB" id="A0A376C1B7"/>
<reference evidence="2 3" key="1">
    <citation type="submission" date="2018-06" db="EMBL/GenBank/DDBJ databases">
        <authorList>
            <consortium name="Pathogen Informatics"/>
            <person name="Doyle S."/>
        </authorList>
    </citation>
    <scope>NUCLEOTIDE SEQUENCE [LARGE SCALE GENOMIC DNA]</scope>
    <source>
        <strain evidence="2 3">NCTC11661</strain>
    </source>
</reference>
<evidence type="ECO:0000259" key="1">
    <source>
        <dbReference type="Pfam" id="PF21956"/>
    </source>
</evidence>
<dbReference type="Proteomes" id="UP000255515">
    <property type="component" value="Unassembled WGS sequence"/>
</dbReference>
<protein>
    <recommendedName>
        <fullName evidence="1">DUF6922 domain-containing protein</fullName>
    </recommendedName>
</protein>
<evidence type="ECO:0000313" key="3">
    <source>
        <dbReference type="Proteomes" id="UP000255515"/>
    </source>
</evidence>
<gene>
    <name evidence="2" type="ORF">NCTC11661_01279</name>
</gene>
<sequence length="101" mass="12110">MKANITVNDFSKHLFWDVDLDRFDLQKHKVQLIHKVLEYGKIEDWNLIKACYGMETIKEVCLNLRSLDPVALSFVATLFKIDKKEFRCYRHKQSVQNYWNS</sequence>
<dbReference type="InterPro" id="IPR053830">
    <property type="entry name" value="DUF6922"/>
</dbReference>
<name>A0A376C1B7_9FLAO</name>
<dbReference type="RefSeq" id="WP_002688779.1">
    <property type="nucleotide sequence ID" value="NZ_UFTJ01000002.1"/>
</dbReference>
<proteinExistence type="predicted"/>
<dbReference type="EMBL" id="UFTJ01000002">
    <property type="protein sequence ID" value="SSZ55880.1"/>
    <property type="molecule type" value="Genomic_DNA"/>
</dbReference>
<feature type="domain" description="DUF6922" evidence="1">
    <location>
        <begin position="10"/>
        <end position="61"/>
    </location>
</feature>